<dbReference type="RefSeq" id="WP_216926481.1">
    <property type="nucleotide sequence ID" value="NZ_JAHOPC010000014.1"/>
</dbReference>
<comment type="caution">
    <text evidence="2">The sequence shown here is derived from an EMBL/GenBank/DDBJ whole genome shotgun (WGS) entry which is preliminary data.</text>
</comment>
<sequence>MAKMADLPAGMDLWRTSELNEAGINARDIAALVRTGELVRLRRGCYIRGSTWSAQKPWVRSRQLIASHAHGTLTTSGGGLVYSHTSAARLHRLFLWNVDDRVHITQKAPPSPVSHGRDVVPHTRGLDVQDVVDVDGMPCTSLERTVVDCCLMLNYRQSLVLMDHALRKGVDVGKLRDMCASLAGRNGVLALRRALENADARSESPGETLTRELLARLKIEPPELQVEVWTREGRHRLDLAWRNQKLALEFDGRMKYFDYEPTGEVIFQERQREKALTEEGWTFIRIKWRDLFQEQEFKIRVLRALRRSDSSPTRRLPAR</sequence>
<protein>
    <submittedName>
        <fullName evidence="2">Type IV toxin-antitoxin system AbiEi family antitoxin domain-containing protein</fullName>
    </submittedName>
</protein>
<evidence type="ECO:0000259" key="1">
    <source>
        <dbReference type="Pfam" id="PF13338"/>
    </source>
</evidence>
<organism evidence="2 3">
    <name type="scientific">Paenarthrobacter aromaticivorans</name>
    <dbReference type="NCBI Taxonomy" id="2849150"/>
    <lineage>
        <taxon>Bacteria</taxon>
        <taxon>Bacillati</taxon>
        <taxon>Actinomycetota</taxon>
        <taxon>Actinomycetes</taxon>
        <taxon>Micrococcales</taxon>
        <taxon>Micrococcaceae</taxon>
        <taxon>Paenarthrobacter</taxon>
    </lineage>
</organism>
<dbReference type="EMBL" id="JAHOPC010000014">
    <property type="protein sequence ID" value="MBU8868358.1"/>
    <property type="molecule type" value="Genomic_DNA"/>
</dbReference>
<reference evidence="2 3" key="1">
    <citation type="submission" date="2021-06" db="EMBL/GenBank/DDBJ databases">
        <authorList>
            <person name="Jeong J.W."/>
        </authorList>
    </citation>
    <scope>NUCLEOTIDE SEQUENCE [LARGE SCALE GENOMIC DNA]</scope>
    <source>
        <strain evidence="2 3">MMS21-TAE1-1</strain>
    </source>
</reference>
<gene>
    <name evidence="2" type="ORF">KSW38_18865</name>
</gene>
<evidence type="ECO:0000313" key="3">
    <source>
        <dbReference type="Proteomes" id="UP000824166"/>
    </source>
</evidence>
<keyword evidence="3" id="KW-1185">Reference proteome</keyword>
<proteinExistence type="predicted"/>
<feature type="domain" description="AbiEi antitoxin N-terminal" evidence="1">
    <location>
        <begin position="15"/>
        <end position="46"/>
    </location>
</feature>
<dbReference type="Proteomes" id="UP000824166">
    <property type="component" value="Unassembled WGS sequence"/>
</dbReference>
<dbReference type="InterPro" id="IPR025159">
    <property type="entry name" value="AbiEi_N"/>
</dbReference>
<dbReference type="Pfam" id="PF13338">
    <property type="entry name" value="AbiEi_4"/>
    <property type="match status" value="1"/>
</dbReference>
<evidence type="ECO:0000313" key="2">
    <source>
        <dbReference type="EMBL" id="MBU8868358.1"/>
    </source>
</evidence>
<accession>A0ABS6IBZ2</accession>
<name>A0ABS6IBZ2_9MICC</name>